<dbReference type="Proteomes" id="UP001220395">
    <property type="component" value="Chromosome"/>
</dbReference>
<evidence type="ECO:0000313" key="3">
    <source>
        <dbReference type="Proteomes" id="UP001220395"/>
    </source>
</evidence>
<keyword evidence="3" id="KW-1185">Reference proteome</keyword>
<keyword evidence="1" id="KW-0812">Transmembrane</keyword>
<organism evidence="2 3">
    <name type="scientific">Sphingomonas naphthae</name>
    <dbReference type="NCBI Taxonomy" id="1813468"/>
    <lineage>
        <taxon>Bacteria</taxon>
        <taxon>Pseudomonadati</taxon>
        <taxon>Pseudomonadota</taxon>
        <taxon>Alphaproteobacteria</taxon>
        <taxon>Sphingomonadales</taxon>
        <taxon>Sphingomonadaceae</taxon>
        <taxon>Sphingomonas</taxon>
    </lineage>
</organism>
<sequence>MPQQADLYRYGFMALVFVLVLVLRTRSLRRERPLKLEQLWIVPTLYAAVAALMFYKFPPQGLGWAWCAVALAAGCAVGWWRGTHMAITIDPNTHRLNQRGSAMAVIVIVVLIAIRFATTIAIQRGMIHVSAASLTDPLIAFALGLFSLTRLEMYLRAKRMLAEADARI</sequence>
<name>A0ABY7TQD1_9SPHN</name>
<feature type="transmembrane region" description="Helical" evidence="1">
    <location>
        <begin position="101"/>
        <end position="122"/>
    </location>
</feature>
<accession>A0ABY7TQD1</accession>
<proteinExistence type="predicted"/>
<feature type="transmembrane region" description="Helical" evidence="1">
    <location>
        <begin position="128"/>
        <end position="151"/>
    </location>
</feature>
<dbReference type="EMBL" id="CP117411">
    <property type="protein sequence ID" value="WCT74891.1"/>
    <property type="molecule type" value="Genomic_DNA"/>
</dbReference>
<gene>
    <name evidence="2" type="ORF">PQ455_06640</name>
</gene>
<keyword evidence="1" id="KW-1133">Transmembrane helix</keyword>
<feature type="transmembrane region" description="Helical" evidence="1">
    <location>
        <begin position="61"/>
        <end position="80"/>
    </location>
</feature>
<feature type="transmembrane region" description="Helical" evidence="1">
    <location>
        <begin position="36"/>
        <end position="55"/>
    </location>
</feature>
<evidence type="ECO:0000313" key="2">
    <source>
        <dbReference type="EMBL" id="WCT74891.1"/>
    </source>
</evidence>
<dbReference type="InterPro" id="IPR058247">
    <property type="entry name" value="DUF1453"/>
</dbReference>
<dbReference type="Pfam" id="PF07301">
    <property type="entry name" value="DUF1453"/>
    <property type="match status" value="1"/>
</dbReference>
<reference evidence="2 3" key="1">
    <citation type="submission" date="2023-02" db="EMBL/GenBank/DDBJ databases">
        <title>Genome sequence of Sphingomonas naphthae.</title>
        <authorList>
            <person name="Kim S."/>
            <person name="Heo J."/>
            <person name="Kwon S.-W."/>
        </authorList>
    </citation>
    <scope>NUCLEOTIDE SEQUENCE [LARGE SCALE GENOMIC DNA]</scope>
    <source>
        <strain evidence="2 3">KACC 18716</strain>
    </source>
</reference>
<dbReference type="RefSeq" id="WP_273690313.1">
    <property type="nucleotide sequence ID" value="NZ_CP117411.1"/>
</dbReference>
<keyword evidence="1" id="KW-0472">Membrane</keyword>
<evidence type="ECO:0000256" key="1">
    <source>
        <dbReference type="SAM" id="Phobius"/>
    </source>
</evidence>
<protein>
    <submittedName>
        <fullName evidence="2">DUF1453 family protein</fullName>
    </submittedName>
</protein>
<feature type="transmembrane region" description="Helical" evidence="1">
    <location>
        <begin position="7"/>
        <end position="24"/>
    </location>
</feature>